<evidence type="ECO:0000256" key="4">
    <source>
        <dbReference type="ARBA" id="ARBA00022741"/>
    </source>
</evidence>
<dbReference type="GO" id="GO:0030254">
    <property type="term" value="P:protein secretion by the type III secretion system"/>
    <property type="evidence" value="ECO:0007669"/>
    <property type="project" value="InterPro"/>
</dbReference>
<dbReference type="InterPro" id="IPR000194">
    <property type="entry name" value="ATPase_F1/V1/A1_a/bsu_nucl-bd"/>
</dbReference>
<dbReference type="InterPro" id="IPR003593">
    <property type="entry name" value="AAA+_ATPase"/>
</dbReference>
<evidence type="ECO:0000256" key="5">
    <source>
        <dbReference type="ARBA" id="ARBA00022840"/>
    </source>
</evidence>
<gene>
    <name evidence="10" type="ORF">SAMN05444370_1182</name>
</gene>
<organism evidence="10 11">
    <name type="scientific">Rubrimonas cliftonensis</name>
    <dbReference type="NCBI Taxonomy" id="89524"/>
    <lineage>
        <taxon>Bacteria</taxon>
        <taxon>Pseudomonadati</taxon>
        <taxon>Pseudomonadota</taxon>
        <taxon>Alphaproteobacteria</taxon>
        <taxon>Rhodobacterales</taxon>
        <taxon>Paracoccaceae</taxon>
        <taxon>Rubrimonas</taxon>
    </lineage>
</organism>
<dbReference type="SMART" id="SM00382">
    <property type="entry name" value="AAA"/>
    <property type="match status" value="1"/>
</dbReference>
<dbReference type="InterPro" id="IPR040627">
    <property type="entry name" value="T3SS_ATPase_C"/>
</dbReference>
<dbReference type="RefSeq" id="WP_093255662.1">
    <property type="nucleotide sequence ID" value="NZ_FNQM01000018.1"/>
</dbReference>
<keyword evidence="7" id="KW-1278">Translocase</keyword>
<keyword evidence="6" id="KW-0653">Protein transport</keyword>
<keyword evidence="5" id="KW-0067">ATP-binding</keyword>
<dbReference type="NCBIfam" id="TIGR01026">
    <property type="entry name" value="fliI_yscN"/>
    <property type="match status" value="1"/>
</dbReference>
<dbReference type="PROSITE" id="PS00152">
    <property type="entry name" value="ATPASE_ALPHA_BETA"/>
    <property type="match status" value="1"/>
</dbReference>
<comment type="subcellular location">
    <subcellularLocation>
        <location evidence="1">Cytoplasm</location>
    </subcellularLocation>
</comment>
<evidence type="ECO:0000256" key="6">
    <source>
        <dbReference type="ARBA" id="ARBA00022927"/>
    </source>
</evidence>
<reference evidence="10 11" key="1">
    <citation type="submission" date="2016-10" db="EMBL/GenBank/DDBJ databases">
        <authorList>
            <person name="de Groot N.N."/>
        </authorList>
    </citation>
    <scope>NUCLEOTIDE SEQUENCE [LARGE SCALE GENOMIC DNA]</scope>
    <source>
        <strain evidence="10 11">DSM 15345</strain>
    </source>
</reference>
<dbReference type="OrthoDB" id="9801639at2"/>
<comment type="catalytic activity">
    <reaction evidence="8">
        <text>ATP + H2O + cellular proteinSide 1 = ADP + phosphate + cellular proteinSide 2.</text>
        <dbReference type="EC" id="7.4.2.8"/>
    </reaction>
</comment>
<protein>
    <submittedName>
        <fullName evidence="10">Flagellum-specific ATP synthase</fullName>
    </submittedName>
</protein>
<dbReference type="InterPro" id="IPR005714">
    <property type="entry name" value="ATPase_T3SS_FliI/YscN"/>
</dbReference>
<evidence type="ECO:0000256" key="7">
    <source>
        <dbReference type="ARBA" id="ARBA00022967"/>
    </source>
</evidence>
<keyword evidence="11" id="KW-1185">Reference proteome</keyword>
<dbReference type="InterPro" id="IPR050053">
    <property type="entry name" value="ATPase_alpha/beta_chains"/>
</dbReference>
<evidence type="ECO:0000256" key="3">
    <source>
        <dbReference type="ARBA" id="ARBA00022490"/>
    </source>
</evidence>
<evidence type="ECO:0000259" key="9">
    <source>
        <dbReference type="SMART" id="SM00382"/>
    </source>
</evidence>
<dbReference type="Pfam" id="PF18269">
    <property type="entry name" value="T3SS_ATPase_C"/>
    <property type="match status" value="1"/>
</dbReference>
<evidence type="ECO:0000313" key="10">
    <source>
        <dbReference type="EMBL" id="SEA91506.1"/>
    </source>
</evidence>
<proteinExistence type="predicted"/>
<evidence type="ECO:0000256" key="2">
    <source>
        <dbReference type="ARBA" id="ARBA00022448"/>
    </source>
</evidence>
<dbReference type="InterPro" id="IPR020003">
    <property type="entry name" value="ATPase_a/bsu_AS"/>
</dbReference>
<dbReference type="GO" id="GO:0008564">
    <property type="term" value="F:protein-exporting ATPase activity"/>
    <property type="evidence" value="ECO:0007669"/>
    <property type="project" value="UniProtKB-EC"/>
</dbReference>
<accession>A0A1H4F2G0</accession>
<dbReference type="PANTHER" id="PTHR15184:SF9">
    <property type="entry name" value="SPI-1 TYPE 3 SECRETION SYSTEM ATPASE"/>
    <property type="match status" value="1"/>
</dbReference>
<dbReference type="SUPFAM" id="SSF52540">
    <property type="entry name" value="P-loop containing nucleoside triphosphate hydrolases"/>
    <property type="match status" value="1"/>
</dbReference>
<feature type="domain" description="AAA+ ATPase" evidence="9">
    <location>
        <begin position="167"/>
        <end position="351"/>
    </location>
</feature>
<dbReference type="Gene3D" id="3.40.50.12240">
    <property type="match status" value="1"/>
</dbReference>
<dbReference type="GO" id="GO:0005737">
    <property type="term" value="C:cytoplasm"/>
    <property type="evidence" value="ECO:0007669"/>
    <property type="project" value="UniProtKB-SubCell"/>
</dbReference>
<sequence>MDGTSASAQDARGLDGLTARISALRPVRRWGEVAAVDSAALRLRGLGRSGRRGDRVRIAPEGRPEVLAEIVAVDGEGARAMWFGTGEGVAVGDRAWLEPQAGVRPCPAWIGRVVDAFGAPLDGAPLDEGLRPAPLRRAPPPPALRRGLGSRLDTGLSAFDTLLPLVRGQRVGLFAGSGVGKSTLLGKLARGVAADVVVVGLIGERGREVRDFVERGLGPDGMKRAVVVAATSDQAPLAKRQAAWLATAVAESFRDQGLHVLLLIDSVTRFAEAHREVALAAGEAPSLRAYPPSTAHAIAQLVERAGPGHGAQGDITAIYSVLVAGSDMEEPVADITRGVLDGHLVLDRAIAERGRFPAVDVRRSVSRSLPDAASEPENALIALARRRIAAYEDIEPMIRTGLYAAGADPEADAAVAAREALEAFVASNSPDGASDAFRRLGEALGVDAAAQAEKVDAD</sequence>
<dbReference type="InterPro" id="IPR027417">
    <property type="entry name" value="P-loop_NTPase"/>
</dbReference>
<keyword evidence="2" id="KW-0813">Transport</keyword>
<dbReference type="GO" id="GO:0046933">
    <property type="term" value="F:proton-transporting ATP synthase activity, rotational mechanism"/>
    <property type="evidence" value="ECO:0007669"/>
    <property type="project" value="TreeGrafter"/>
</dbReference>
<dbReference type="GO" id="GO:0005524">
    <property type="term" value="F:ATP binding"/>
    <property type="evidence" value="ECO:0007669"/>
    <property type="project" value="UniProtKB-KW"/>
</dbReference>
<keyword evidence="3" id="KW-0963">Cytoplasm</keyword>
<keyword evidence="4" id="KW-0547">Nucleotide-binding</keyword>
<dbReference type="PANTHER" id="PTHR15184">
    <property type="entry name" value="ATP SYNTHASE"/>
    <property type="match status" value="1"/>
</dbReference>
<dbReference type="Proteomes" id="UP000198703">
    <property type="component" value="Unassembled WGS sequence"/>
</dbReference>
<dbReference type="AlphaFoldDB" id="A0A1H4F2G0"/>
<name>A0A1H4F2G0_9RHOB</name>
<dbReference type="STRING" id="89524.SAMN05444370_1182"/>
<evidence type="ECO:0000313" key="11">
    <source>
        <dbReference type="Proteomes" id="UP000198703"/>
    </source>
</evidence>
<dbReference type="GO" id="GO:0030257">
    <property type="term" value="C:type III protein secretion system complex"/>
    <property type="evidence" value="ECO:0007669"/>
    <property type="project" value="InterPro"/>
</dbReference>
<evidence type="ECO:0000256" key="8">
    <source>
        <dbReference type="ARBA" id="ARBA00034006"/>
    </source>
</evidence>
<dbReference type="EMBL" id="FNQM01000018">
    <property type="protein sequence ID" value="SEA91506.1"/>
    <property type="molecule type" value="Genomic_DNA"/>
</dbReference>
<evidence type="ECO:0000256" key="1">
    <source>
        <dbReference type="ARBA" id="ARBA00004496"/>
    </source>
</evidence>
<dbReference type="GO" id="GO:0016887">
    <property type="term" value="F:ATP hydrolysis activity"/>
    <property type="evidence" value="ECO:0007669"/>
    <property type="project" value="InterPro"/>
</dbReference>
<dbReference type="Pfam" id="PF00006">
    <property type="entry name" value="ATP-synt_ab"/>
    <property type="match status" value="1"/>
</dbReference>